<evidence type="ECO:0000313" key="4">
    <source>
        <dbReference type="EMBL" id="EER23132.1"/>
    </source>
</evidence>
<evidence type="ECO:0000256" key="1">
    <source>
        <dbReference type="ARBA" id="ARBA00035112"/>
    </source>
</evidence>
<accession>C5PEH4</accession>
<dbReference type="Proteomes" id="UP000009084">
    <property type="component" value="Unassembled WGS sequence"/>
</dbReference>
<dbReference type="PANTHER" id="PTHR33365">
    <property type="entry name" value="YALI0B05434P"/>
    <property type="match status" value="1"/>
</dbReference>
<protein>
    <recommendedName>
        <fullName evidence="6">Tat pathway signal sequence</fullName>
    </recommendedName>
</protein>
<comment type="caution">
    <text evidence="4">The sequence shown here is derived from an EMBL/GenBank/DDBJ whole genome shotgun (WGS) entry which is preliminary data.</text>
</comment>
<dbReference type="AlphaFoldDB" id="C5PEH4"/>
<dbReference type="InterPro" id="IPR021765">
    <property type="entry name" value="UstYa-like"/>
</dbReference>
<dbReference type="KEGG" id="cpw:9690747"/>
<feature type="compositionally biased region" description="Basic and acidic residues" evidence="2">
    <location>
        <begin position="16"/>
        <end position="29"/>
    </location>
</feature>
<comment type="similarity">
    <text evidence="1">Belongs to the ustYa family.</text>
</comment>
<keyword evidence="3" id="KW-0472">Membrane</keyword>
<evidence type="ECO:0000313" key="5">
    <source>
        <dbReference type="Proteomes" id="UP000009084"/>
    </source>
</evidence>
<dbReference type="OrthoDB" id="3687641at2759"/>
<reference evidence="4 5" key="1">
    <citation type="journal article" date="2009" name="Genome Res.">
        <title>Comparative genomic analyses of the human fungal pathogens Coccidioides and their relatives.</title>
        <authorList>
            <person name="Sharpton T.J."/>
            <person name="Stajich J.E."/>
            <person name="Rounsley S.D."/>
            <person name="Gardner M.J."/>
            <person name="Wortman J.R."/>
            <person name="Jordar V.S."/>
            <person name="Maiti R."/>
            <person name="Kodira C.D."/>
            <person name="Neafsey D.E."/>
            <person name="Zeng Q."/>
            <person name="Hung C.-Y."/>
            <person name="McMahan C."/>
            <person name="Muszewska A."/>
            <person name="Grynberg M."/>
            <person name="Mandel M.A."/>
            <person name="Kellner E.M."/>
            <person name="Barker B.M."/>
            <person name="Galgiani J.N."/>
            <person name="Orbach M.J."/>
            <person name="Kirkland T.N."/>
            <person name="Cole G.T."/>
            <person name="Henn M.R."/>
            <person name="Birren B.W."/>
            <person name="Taylor J.W."/>
        </authorList>
    </citation>
    <scope>NUCLEOTIDE SEQUENCE [LARGE SCALE GENOMIC DNA]</scope>
    <source>
        <strain evidence="5">C735</strain>
    </source>
</reference>
<dbReference type="PANTHER" id="PTHR33365:SF13">
    <property type="entry name" value="TAT PATHWAY SIGNAL SEQUENCE"/>
    <property type="match status" value="1"/>
</dbReference>
<gene>
    <name evidence="4" type="ORF">CPC735_045020</name>
</gene>
<name>C5PEH4_COCP7</name>
<dbReference type="HOGENOM" id="CLU_042941_3_0_1"/>
<dbReference type="VEuPathDB" id="FungiDB:CPC735_045020"/>
<evidence type="ECO:0000256" key="2">
    <source>
        <dbReference type="SAM" id="MobiDB-lite"/>
    </source>
</evidence>
<feature type="region of interest" description="Disordered" evidence="2">
    <location>
        <begin position="1"/>
        <end position="31"/>
    </location>
</feature>
<evidence type="ECO:0000256" key="3">
    <source>
        <dbReference type="SAM" id="Phobius"/>
    </source>
</evidence>
<keyword evidence="3" id="KW-1133">Transmembrane helix</keyword>
<feature type="transmembrane region" description="Helical" evidence="3">
    <location>
        <begin position="52"/>
        <end position="74"/>
    </location>
</feature>
<dbReference type="EMBL" id="ACFW01000049">
    <property type="protein sequence ID" value="EER23132.1"/>
    <property type="molecule type" value="Genomic_DNA"/>
</dbReference>
<organism evidence="4 5">
    <name type="scientific">Coccidioides posadasii (strain C735)</name>
    <name type="common">Valley fever fungus</name>
    <dbReference type="NCBI Taxonomy" id="222929"/>
    <lineage>
        <taxon>Eukaryota</taxon>
        <taxon>Fungi</taxon>
        <taxon>Dikarya</taxon>
        <taxon>Ascomycota</taxon>
        <taxon>Pezizomycotina</taxon>
        <taxon>Eurotiomycetes</taxon>
        <taxon>Eurotiomycetidae</taxon>
        <taxon>Onygenales</taxon>
        <taxon>Onygenaceae</taxon>
        <taxon>Coccidioides</taxon>
    </lineage>
</organism>
<dbReference type="GO" id="GO:0043386">
    <property type="term" value="P:mycotoxin biosynthetic process"/>
    <property type="evidence" value="ECO:0007669"/>
    <property type="project" value="InterPro"/>
</dbReference>
<sequence length="274" mass="31912">MEMEESVASKPGFEQLRQEGDNESDRDMLSAEEDGFLGQKARLRKRQRMWKISARACTIFNICFTIILLSILALTSRSKCYGAPEPPYSPLWEDGAVKYVNKRIRPMKIFQSETSDEVERAWNATLGPSEGVITLPKEYTSKLPHTLEAWFKPGHYVYGVSVFHQLHCLNRIRKTFYADKFFAHESEKDIQFHKNHCFDLLRQTIACNGDVSLVSWWNRDFTYKDSDGKKQLTQKYLSMSPKERAKEAVVFWDVKTRCHDLDAITAWTEKHRAK</sequence>
<evidence type="ECO:0008006" key="6">
    <source>
        <dbReference type="Google" id="ProtNLM"/>
    </source>
</evidence>
<keyword evidence="3" id="KW-0812">Transmembrane</keyword>
<proteinExistence type="inferred from homology"/>
<dbReference type="Pfam" id="PF11807">
    <property type="entry name" value="UstYa"/>
    <property type="match status" value="1"/>
</dbReference>